<evidence type="ECO:0000313" key="3">
    <source>
        <dbReference type="EMBL" id="RNF23173.1"/>
    </source>
</evidence>
<dbReference type="AlphaFoldDB" id="A0A3R7PPL2"/>
<feature type="region of interest" description="Disordered" evidence="2">
    <location>
        <begin position="92"/>
        <end position="175"/>
    </location>
</feature>
<proteinExistence type="predicted"/>
<name>A0A3R7PPL2_9TRYP</name>
<sequence length="937" mass="104653">MNASRSSYGQDLPSDLIELIDHTTRGVQRLYETTRRRENSGAARERLRPPVDDFAGARGANYAEMSDDAAHAGRAAAVTPVVGAASRAVAVASSSSAARQTAAAMYEQRSPYDGNHRDGGRPPQRRRRPEDSCHDKSASSNGTGGGRRWPWSRVQTPPAGGLAEGRSGASTTNTTMSSDASYRLYAAHRHPQQPAAAGEQHLSLASNVDTSAAAEDGGSAQAGQRWKDTFKSLLSAAAEPAATAAPVVSAARVPADHPAVAASHAPPEVSLSLESRETGRHPEAVAQSNPALERLRSQLEEQETSHREQLALLRMEHNRELAQLRHEALQARQRAEEEVATQLQASFTVKQKLLQASVDNERMQAEEGRKTMEEKERIIERLRAEVEAATSRSQSMQSEAEAKKRQVIELRESLTNTRKQLAGLEEEVVRRKGELAESRRREKLMAEREQDAMGLVSRLELQLREQEQRSREELRRLEAEFHSTTKSYQDLLGEATEKLTSLEKVQRKYDTLREQRRQQKQHQEELTSNVAAAQEGRRQAVERAETLQQELEQLRLQLARKEHEMREERAGHHRIVEGITQQLQEEESKASRETEELQKALHHAEDQTMRLEREVAGLNSQLKEEQEHSKQLLVRLEQSAVRHQEDLASTRRAASAHQQQTEGVLASLKRQLREKDAKLEALATTASEPVQRLRSQLEDERSKRAHLEEQFNRYKQRAKVAKEAALREVRREQQRMPSVPRSQSRASATLPATSPRLDGDKMSHGDETLRLEESATTTPKGQRAPKPVAPPPPRSVNRSRDRNITTPPRSSVAQVGWESVESISNISRSSPLCSSHSEVIGTGAHPFGDVERLHDVTQRESPTSSQAPKLDNVDDRILQHEQVLREFHQSAAEVFRKITGNRDEFLAKCTSVVRSVSHRGGDEEPSASSTTLEGLLR</sequence>
<keyword evidence="1" id="KW-0175">Coiled coil</keyword>
<dbReference type="PANTHER" id="PTHR23159">
    <property type="entry name" value="CENTROSOMAL PROTEIN 2"/>
    <property type="match status" value="1"/>
</dbReference>
<feature type="compositionally biased region" description="Basic and acidic residues" evidence="2">
    <location>
        <begin position="757"/>
        <end position="773"/>
    </location>
</feature>
<dbReference type="Proteomes" id="UP000284403">
    <property type="component" value="Unassembled WGS sequence"/>
</dbReference>
<feature type="coiled-coil region" evidence="1">
    <location>
        <begin position="292"/>
        <end position="341"/>
    </location>
</feature>
<feature type="compositionally biased region" description="Basic and acidic residues" evidence="2">
    <location>
        <begin position="512"/>
        <end position="525"/>
    </location>
</feature>
<accession>A0A3R7PPL2</accession>
<dbReference type="PANTHER" id="PTHR23159:SF60">
    <property type="entry name" value="SPINDLE ASSEMBLY ABNORMAL PROTEIN 4"/>
    <property type="match status" value="1"/>
</dbReference>
<evidence type="ECO:0000256" key="1">
    <source>
        <dbReference type="SAM" id="Coils"/>
    </source>
</evidence>
<feature type="compositionally biased region" description="Polar residues" evidence="2">
    <location>
        <begin position="926"/>
        <end position="937"/>
    </location>
</feature>
<feature type="compositionally biased region" description="Basic and acidic residues" evidence="2">
    <location>
        <begin position="695"/>
        <end position="712"/>
    </location>
</feature>
<feature type="compositionally biased region" description="Low complexity" evidence="2">
    <location>
        <begin position="92"/>
        <end position="104"/>
    </location>
</feature>
<dbReference type="OrthoDB" id="267632at2759"/>
<feature type="compositionally biased region" description="Polar residues" evidence="2">
    <location>
        <begin position="740"/>
        <end position="752"/>
    </location>
</feature>
<feature type="compositionally biased region" description="Basic and acidic residues" evidence="2">
    <location>
        <begin position="32"/>
        <end position="51"/>
    </location>
</feature>
<feature type="compositionally biased region" description="Polar residues" evidence="2">
    <location>
        <begin position="804"/>
        <end position="813"/>
    </location>
</feature>
<dbReference type="GeneID" id="40316478"/>
<feature type="region of interest" description="Disordered" evidence="2">
    <location>
        <begin position="32"/>
        <end position="54"/>
    </location>
</feature>
<protein>
    <submittedName>
        <fullName evidence="3">BRCT domain-containing protein</fullName>
    </submittedName>
</protein>
<feature type="region of interest" description="Disordered" evidence="2">
    <location>
        <begin position="512"/>
        <end position="540"/>
    </location>
</feature>
<dbReference type="EMBL" id="MKKU01000122">
    <property type="protein sequence ID" value="RNF23173.1"/>
    <property type="molecule type" value="Genomic_DNA"/>
</dbReference>
<feature type="region of interest" description="Disordered" evidence="2">
    <location>
        <begin position="681"/>
        <end position="847"/>
    </location>
</feature>
<keyword evidence="4" id="KW-1185">Reference proteome</keyword>
<feature type="compositionally biased region" description="Basic and acidic residues" evidence="2">
    <location>
        <begin position="128"/>
        <end position="137"/>
    </location>
</feature>
<dbReference type="RefSeq" id="XP_029230083.1">
    <property type="nucleotide sequence ID" value="XM_029369790.1"/>
</dbReference>
<comment type="caution">
    <text evidence="3">The sequence shown here is derived from an EMBL/GenBank/DDBJ whole genome shotgun (WGS) entry which is preliminary data.</text>
</comment>
<feature type="compositionally biased region" description="Low complexity" evidence="2">
    <location>
        <begin position="819"/>
        <end position="835"/>
    </location>
</feature>
<reference evidence="3 4" key="1">
    <citation type="journal article" date="2018" name="BMC Genomics">
        <title>Genomic comparison of Trypanosoma conorhini and Trypanosoma rangeli to Trypanosoma cruzi strains of high and low virulence.</title>
        <authorList>
            <person name="Bradwell K.R."/>
            <person name="Koparde V.N."/>
            <person name="Matveyev A.V."/>
            <person name="Serrano M.G."/>
            <person name="Alves J.M."/>
            <person name="Parikh H."/>
            <person name="Huang B."/>
            <person name="Lee V."/>
            <person name="Espinosa-Alvarez O."/>
            <person name="Ortiz P.A."/>
            <person name="Costa-Martins A.G."/>
            <person name="Teixeira M.M."/>
            <person name="Buck G.A."/>
        </authorList>
    </citation>
    <scope>NUCLEOTIDE SEQUENCE [LARGE SCALE GENOMIC DNA]</scope>
    <source>
        <strain evidence="3 4">025E</strain>
    </source>
</reference>
<feature type="compositionally biased region" description="Basic and acidic residues" evidence="2">
    <location>
        <begin position="720"/>
        <end position="734"/>
    </location>
</feature>
<feature type="region of interest" description="Disordered" evidence="2">
    <location>
        <begin position="915"/>
        <end position="937"/>
    </location>
</feature>
<evidence type="ECO:0000256" key="2">
    <source>
        <dbReference type="SAM" id="MobiDB-lite"/>
    </source>
</evidence>
<organism evidence="3 4">
    <name type="scientific">Trypanosoma conorhini</name>
    <dbReference type="NCBI Taxonomy" id="83891"/>
    <lineage>
        <taxon>Eukaryota</taxon>
        <taxon>Discoba</taxon>
        <taxon>Euglenozoa</taxon>
        <taxon>Kinetoplastea</taxon>
        <taxon>Metakinetoplastina</taxon>
        <taxon>Trypanosomatida</taxon>
        <taxon>Trypanosomatidae</taxon>
        <taxon>Trypanosoma</taxon>
    </lineage>
</organism>
<feature type="compositionally biased region" description="Basic and acidic residues" evidence="2">
    <location>
        <begin position="274"/>
        <end position="283"/>
    </location>
</feature>
<gene>
    <name evidence="3" type="ORF">Tco025E_02867</name>
</gene>
<evidence type="ECO:0000313" key="4">
    <source>
        <dbReference type="Proteomes" id="UP000284403"/>
    </source>
</evidence>
<feature type="region of interest" description="Disordered" evidence="2">
    <location>
        <begin position="258"/>
        <end position="291"/>
    </location>
</feature>